<protein>
    <recommendedName>
        <fullName evidence="1">DDE-1 domain-containing protein</fullName>
    </recommendedName>
</protein>
<feature type="domain" description="DDE-1" evidence="1">
    <location>
        <begin position="176"/>
        <end position="312"/>
    </location>
</feature>
<comment type="caution">
    <text evidence="2">The sequence shown here is derived from an EMBL/GenBank/DDBJ whole genome shotgun (WGS) entry which is preliminary data.</text>
</comment>
<dbReference type="Gene3D" id="3.30.420.10">
    <property type="entry name" value="Ribonuclease H-like superfamily/Ribonuclease H"/>
    <property type="match status" value="1"/>
</dbReference>
<dbReference type="OrthoDB" id="8187571at2759"/>
<sequence>MDGRKKHLRESDLSGIRRLHLFSDGCIARNYKGKTNRANINEDTMRHSLQQVLSKSMSQREATRVYGIKRLQDLERWNLQKKVGVDLLHGFMKKNSTLSLRKPESTSLARELGFIKARVDEFFGNYKSVLEKYEFTPDQIFSLDETGITTVLSPPKVVAPKGKKLIGLVAAVEKGELVTFVGIISATGNALPPVYIFPRVRKIEDYLEDGPALSSTFGNKSGWMTEKLFVKTLEHIVKHTRCNNENEILLLIDNHESHTTLAAILFARENGIVLLSFPPHTSHKLQPLDVEVFGPFKGRCAVSLNDWMSSNPGRTITVKHVHKLTKNRF</sequence>
<organism evidence="2 3">
    <name type="scientific">Ignelater luminosus</name>
    <name type="common">Cucubano</name>
    <name type="synonym">Pyrophorus luminosus</name>
    <dbReference type="NCBI Taxonomy" id="2038154"/>
    <lineage>
        <taxon>Eukaryota</taxon>
        <taxon>Metazoa</taxon>
        <taxon>Ecdysozoa</taxon>
        <taxon>Arthropoda</taxon>
        <taxon>Hexapoda</taxon>
        <taxon>Insecta</taxon>
        <taxon>Pterygota</taxon>
        <taxon>Neoptera</taxon>
        <taxon>Endopterygota</taxon>
        <taxon>Coleoptera</taxon>
        <taxon>Polyphaga</taxon>
        <taxon>Elateriformia</taxon>
        <taxon>Elateroidea</taxon>
        <taxon>Elateridae</taxon>
        <taxon>Agrypninae</taxon>
        <taxon>Pyrophorini</taxon>
        <taxon>Ignelater</taxon>
    </lineage>
</organism>
<evidence type="ECO:0000313" key="3">
    <source>
        <dbReference type="Proteomes" id="UP000801492"/>
    </source>
</evidence>
<dbReference type="Proteomes" id="UP000801492">
    <property type="component" value="Unassembled WGS sequence"/>
</dbReference>
<keyword evidence="3" id="KW-1185">Reference proteome</keyword>
<gene>
    <name evidence="2" type="ORF">ILUMI_18476</name>
</gene>
<evidence type="ECO:0000259" key="1">
    <source>
        <dbReference type="Pfam" id="PF03184"/>
    </source>
</evidence>
<dbReference type="InterPro" id="IPR050863">
    <property type="entry name" value="CenT-Element_Derived"/>
</dbReference>
<accession>A0A8K0G434</accession>
<name>A0A8K0G434_IGNLU</name>
<dbReference type="InterPro" id="IPR036397">
    <property type="entry name" value="RNaseH_sf"/>
</dbReference>
<dbReference type="GO" id="GO:0003677">
    <property type="term" value="F:DNA binding"/>
    <property type="evidence" value="ECO:0007669"/>
    <property type="project" value="TreeGrafter"/>
</dbReference>
<evidence type="ECO:0000313" key="2">
    <source>
        <dbReference type="EMBL" id="KAF2887697.1"/>
    </source>
</evidence>
<dbReference type="AlphaFoldDB" id="A0A8K0G434"/>
<reference evidence="2" key="1">
    <citation type="submission" date="2019-08" db="EMBL/GenBank/DDBJ databases">
        <title>The genome of the North American firefly Photinus pyralis.</title>
        <authorList>
            <consortium name="Photinus pyralis genome working group"/>
            <person name="Fallon T.R."/>
            <person name="Sander Lower S.E."/>
            <person name="Weng J.-K."/>
        </authorList>
    </citation>
    <scope>NUCLEOTIDE SEQUENCE</scope>
    <source>
        <strain evidence="2">TRF0915ILg1</strain>
        <tissue evidence="2">Whole body</tissue>
    </source>
</reference>
<dbReference type="PANTHER" id="PTHR19303:SF74">
    <property type="entry name" value="POGO TRANSPOSABLE ELEMENT WITH KRAB DOMAIN"/>
    <property type="match status" value="1"/>
</dbReference>
<dbReference type="PANTHER" id="PTHR19303">
    <property type="entry name" value="TRANSPOSON"/>
    <property type="match status" value="1"/>
</dbReference>
<dbReference type="GO" id="GO:0005634">
    <property type="term" value="C:nucleus"/>
    <property type="evidence" value="ECO:0007669"/>
    <property type="project" value="TreeGrafter"/>
</dbReference>
<dbReference type="Pfam" id="PF03184">
    <property type="entry name" value="DDE_1"/>
    <property type="match status" value="1"/>
</dbReference>
<dbReference type="InterPro" id="IPR004875">
    <property type="entry name" value="DDE_SF_endonuclease_dom"/>
</dbReference>
<dbReference type="EMBL" id="VTPC01082209">
    <property type="protein sequence ID" value="KAF2887697.1"/>
    <property type="molecule type" value="Genomic_DNA"/>
</dbReference>
<proteinExistence type="predicted"/>